<dbReference type="Pfam" id="PF01814">
    <property type="entry name" value="Hemerythrin"/>
    <property type="match status" value="1"/>
</dbReference>
<evidence type="ECO:0000313" key="5">
    <source>
        <dbReference type="EMBL" id="RRD00529.1"/>
    </source>
</evidence>
<dbReference type="Proteomes" id="UP000267535">
    <property type="component" value="Unassembled WGS sequence"/>
</dbReference>
<evidence type="ECO:0000256" key="1">
    <source>
        <dbReference type="ARBA" id="ARBA00010587"/>
    </source>
</evidence>
<dbReference type="PANTHER" id="PTHR37164">
    <property type="entry name" value="BACTERIOHEMERYTHRIN"/>
    <property type="match status" value="1"/>
</dbReference>
<dbReference type="AlphaFoldDB" id="A0A3P1STJ9"/>
<dbReference type="GO" id="GO:0046872">
    <property type="term" value="F:metal ion binding"/>
    <property type="evidence" value="ECO:0007669"/>
    <property type="project" value="UniProtKB-KW"/>
</dbReference>
<gene>
    <name evidence="5" type="ORF">EHS89_05405</name>
</gene>
<comment type="similarity">
    <text evidence="1">Belongs to the hemerythrin family.</text>
</comment>
<dbReference type="RefSeq" id="WP_124925110.1">
    <property type="nucleotide sequence ID" value="NZ_BMOH01000003.1"/>
</dbReference>
<dbReference type="OrthoDB" id="1122424at2"/>
<evidence type="ECO:0000259" key="4">
    <source>
        <dbReference type="Pfam" id="PF01814"/>
    </source>
</evidence>
<keyword evidence="3" id="KW-0408">Iron</keyword>
<evidence type="ECO:0000256" key="3">
    <source>
        <dbReference type="ARBA" id="ARBA00023004"/>
    </source>
</evidence>
<protein>
    <recommendedName>
        <fullName evidence="4">Hemerythrin-like domain-containing protein</fullName>
    </recommendedName>
</protein>
<dbReference type="InterPro" id="IPR050669">
    <property type="entry name" value="Hemerythrin"/>
</dbReference>
<dbReference type="InterPro" id="IPR012312">
    <property type="entry name" value="Hemerythrin-like"/>
</dbReference>
<name>A0A3P1STJ9_9GAMM</name>
<feature type="domain" description="Hemerythrin-like" evidence="4">
    <location>
        <begin position="12"/>
        <end position="137"/>
    </location>
</feature>
<dbReference type="InterPro" id="IPR035938">
    <property type="entry name" value="Hemerythrin-like_sf"/>
</dbReference>
<reference evidence="5 6" key="1">
    <citation type="submission" date="2018-11" db="EMBL/GenBank/DDBJ databases">
        <title>The draft genome sequence of Amphritea balenae JAMM 1525T.</title>
        <authorList>
            <person name="Fang Z."/>
            <person name="Zhang Y."/>
            <person name="Han X."/>
        </authorList>
    </citation>
    <scope>NUCLEOTIDE SEQUENCE [LARGE SCALE GENOMIC DNA]</scope>
    <source>
        <strain evidence="5 6">JAMM 1525</strain>
    </source>
</reference>
<sequence length="149" mass="17521">MPVVWKMQLSTGNDLIDLDHKYLIALFNSVELALSKPENLKFLPVFFRQLVDYTREHFAREEVIQVKIKYPYYADHKIEHQNIVEHLENVYSRIQDVMGAGDTEVTPEQIHEQLDAEIISLAREWVIDHLVKTDAKMALFLRKHPHDLS</sequence>
<dbReference type="Gene3D" id="1.20.120.50">
    <property type="entry name" value="Hemerythrin-like"/>
    <property type="match status" value="1"/>
</dbReference>
<accession>A0A3P1STJ9</accession>
<dbReference type="EMBL" id="RQXV01000002">
    <property type="protein sequence ID" value="RRD00529.1"/>
    <property type="molecule type" value="Genomic_DNA"/>
</dbReference>
<dbReference type="CDD" id="cd12107">
    <property type="entry name" value="Hemerythrin"/>
    <property type="match status" value="1"/>
</dbReference>
<keyword evidence="2" id="KW-0479">Metal-binding</keyword>
<comment type="caution">
    <text evidence="5">The sequence shown here is derived from an EMBL/GenBank/DDBJ whole genome shotgun (WGS) entry which is preliminary data.</text>
</comment>
<keyword evidence="6" id="KW-1185">Reference proteome</keyword>
<proteinExistence type="inferred from homology"/>
<dbReference type="InterPro" id="IPR012827">
    <property type="entry name" value="Hemerythrin_metal-bd"/>
</dbReference>
<evidence type="ECO:0000313" key="6">
    <source>
        <dbReference type="Proteomes" id="UP000267535"/>
    </source>
</evidence>
<dbReference type="PANTHER" id="PTHR37164:SF1">
    <property type="entry name" value="BACTERIOHEMERYTHRIN"/>
    <property type="match status" value="1"/>
</dbReference>
<dbReference type="NCBIfam" id="TIGR02481">
    <property type="entry name" value="hemeryth_dom"/>
    <property type="match status" value="1"/>
</dbReference>
<dbReference type="SUPFAM" id="SSF47188">
    <property type="entry name" value="Hemerythrin-like"/>
    <property type="match status" value="1"/>
</dbReference>
<evidence type="ECO:0000256" key="2">
    <source>
        <dbReference type="ARBA" id="ARBA00022723"/>
    </source>
</evidence>
<organism evidence="5 6">
    <name type="scientific">Amphritea balenae</name>
    <dbReference type="NCBI Taxonomy" id="452629"/>
    <lineage>
        <taxon>Bacteria</taxon>
        <taxon>Pseudomonadati</taxon>
        <taxon>Pseudomonadota</taxon>
        <taxon>Gammaproteobacteria</taxon>
        <taxon>Oceanospirillales</taxon>
        <taxon>Oceanospirillaceae</taxon>
        <taxon>Amphritea</taxon>
    </lineage>
</organism>